<dbReference type="SUPFAM" id="SSF51735">
    <property type="entry name" value="NAD(P)-binding Rossmann-fold domains"/>
    <property type="match status" value="1"/>
</dbReference>
<feature type="region of interest" description="Disordered" evidence="28">
    <location>
        <begin position="586"/>
        <end position="613"/>
    </location>
</feature>
<reference evidence="31" key="1">
    <citation type="submission" date="2025-08" db="UniProtKB">
        <authorList>
            <consortium name="Ensembl"/>
        </authorList>
    </citation>
    <scope>IDENTIFICATION</scope>
</reference>
<comment type="subcellular location">
    <subcellularLocation>
        <location evidence="1">Cell membrane</location>
        <topology evidence="1">Multi-pass membrane protein</topology>
    </subcellularLocation>
</comment>
<evidence type="ECO:0000256" key="12">
    <source>
        <dbReference type="ARBA" id="ARBA00022882"/>
    </source>
</evidence>
<feature type="transmembrane region" description="Helical" evidence="29">
    <location>
        <begin position="249"/>
        <end position="267"/>
    </location>
</feature>
<keyword evidence="10" id="KW-0106">Calcium</keyword>
<evidence type="ECO:0000256" key="26">
    <source>
        <dbReference type="ARBA" id="ARBA00033447"/>
    </source>
</evidence>
<evidence type="ECO:0000256" key="28">
    <source>
        <dbReference type="SAM" id="MobiDB-lite"/>
    </source>
</evidence>
<dbReference type="Pfam" id="PF22614">
    <property type="entry name" value="Slo-like_RCK"/>
    <property type="match status" value="2"/>
</dbReference>
<dbReference type="PANTHER" id="PTHR10027:SF33">
    <property type="entry name" value="CALCIUM-ACTIVATED POTASSIUM CHANNEL SUBUNIT ALPHA-1-RELATED"/>
    <property type="match status" value="1"/>
</dbReference>
<dbReference type="Pfam" id="PF21014">
    <property type="entry name" value="Slowpoke_C"/>
    <property type="match status" value="1"/>
</dbReference>
<evidence type="ECO:0000256" key="27">
    <source>
        <dbReference type="ARBA" id="ARBA00034430"/>
    </source>
</evidence>
<dbReference type="GO" id="GO:0034702">
    <property type="term" value="C:monoatomic ion channel complex"/>
    <property type="evidence" value="ECO:0007669"/>
    <property type="project" value="UniProtKB-KW"/>
</dbReference>
<keyword evidence="16 29" id="KW-0472">Membrane</keyword>
<organism evidence="31 32">
    <name type="scientific">Oncorhynchus kisutch</name>
    <name type="common">Coho salmon</name>
    <name type="synonym">Salmo kisutch</name>
    <dbReference type="NCBI Taxonomy" id="8019"/>
    <lineage>
        <taxon>Eukaryota</taxon>
        <taxon>Metazoa</taxon>
        <taxon>Chordata</taxon>
        <taxon>Craniata</taxon>
        <taxon>Vertebrata</taxon>
        <taxon>Euteleostomi</taxon>
        <taxon>Actinopterygii</taxon>
        <taxon>Neopterygii</taxon>
        <taxon>Teleostei</taxon>
        <taxon>Protacanthopterygii</taxon>
        <taxon>Salmoniformes</taxon>
        <taxon>Salmonidae</taxon>
        <taxon>Salmoninae</taxon>
        <taxon>Oncorhynchus</taxon>
    </lineage>
</organism>
<dbReference type="SUPFAM" id="SSF81324">
    <property type="entry name" value="Voltage-gated potassium channels"/>
    <property type="match status" value="1"/>
</dbReference>
<dbReference type="PROSITE" id="PS51201">
    <property type="entry name" value="RCK_N"/>
    <property type="match status" value="2"/>
</dbReference>
<evidence type="ECO:0000259" key="30">
    <source>
        <dbReference type="PROSITE" id="PS51201"/>
    </source>
</evidence>
<evidence type="ECO:0000256" key="15">
    <source>
        <dbReference type="ARBA" id="ARBA00023065"/>
    </source>
</evidence>
<feature type="domain" description="RCK N-terminal" evidence="30">
    <location>
        <begin position="289"/>
        <end position="431"/>
    </location>
</feature>
<keyword evidence="9" id="KW-0631">Potassium channel</keyword>
<dbReference type="Pfam" id="PF00520">
    <property type="entry name" value="Ion_trans"/>
    <property type="match status" value="1"/>
</dbReference>
<evidence type="ECO:0000256" key="9">
    <source>
        <dbReference type="ARBA" id="ARBA00022826"/>
    </source>
</evidence>
<evidence type="ECO:0000256" key="17">
    <source>
        <dbReference type="ARBA" id="ARBA00023303"/>
    </source>
</evidence>
<proteinExistence type="inferred from homology"/>
<keyword evidence="17" id="KW-0407">Ion channel</keyword>
<keyword evidence="8" id="KW-0479">Metal-binding</keyword>
<dbReference type="InterPro" id="IPR036291">
    <property type="entry name" value="NAD(P)-bd_dom_sf"/>
</dbReference>
<comment type="catalytic activity">
    <reaction evidence="27">
        <text>K(+)(in) = K(+)(out)</text>
        <dbReference type="Rhea" id="RHEA:29463"/>
        <dbReference type="ChEBI" id="CHEBI:29103"/>
    </reaction>
</comment>
<dbReference type="InterPro" id="IPR005821">
    <property type="entry name" value="Ion_trans_dom"/>
</dbReference>
<evidence type="ECO:0000256" key="1">
    <source>
        <dbReference type="ARBA" id="ARBA00004651"/>
    </source>
</evidence>
<feature type="compositionally biased region" description="Basic and acidic residues" evidence="28">
    <location>
        <begin position="1047"/>
        <end position="1056"/>
    </location>
</feature>
<evidence type="ECO:0000313" key="32">
    <source>
        <dbReference type="Proteomes" id="UP000694557"/>
    </source>
</evidence>
<evidence type="ECO:0000256" key="23">
    <source>
        <dbReference type="ARBA" id="ARBA00030652"/>
    </source>
</evidence>
<dbReference type="Ensembl" id="ENSOKIT00005034983.1">
    <property type="protein sequence ID" value="ENSOKIP00005033130.1"/>
    <property type="gene ID" value="ENSOKIG00005013746.1"/>
</dbReference>
<evidence type="ECO:0000256" key="19">
    <source>
        <dbReference type="ARBA" id="ARBA00029583"/>
    </source>
</evidence>
<dbReference type="InterPro" id="IPR003929">
    <property type="entry name" value="K_chnl_BK_asu"/>
</dbReference>
<feature type="transmembrane region" description="Helical" evidence="29">
    <location>
        <begin position="99"/>
        <end position="117"/>
    </location>
</feature>
<feature type="transmembrane region" description="Helical" evidence="29">
    <location>
        <begin position="22"/>
        <end position="43"/>
    </location>
</feature>
<dbReference type="PRINTS" id="PR01449">
    <property type="entry name" value="BKCHANNELA"/>
</dbReference>
<evidence type="ECO:0000256" key="24">
    <source>
        <dbReference type="ARBA" id="ARBA00031597"/>
    </source>
</evidence>
<dbReference type="InterPro" id="IPR047871">
    <property type="entry name" value="K_chnl_Slo-like"/>
</dbReference>
<dbReference type="AlphaFoldDB" id="A0A8C7FVI0"/>
<keyword evidence="4" id="KW-0813">Transport</keyword>
<evidence type="ECO:0000256" key="4">
    <source>
        <dbReference type="ARBA" id="ARBA00022448"/>
    </source>
</evidence>
<evidence type="ECO:0000256" key="13">
    <source>
        <dbReference type="ARBA" id="ARBA00022958"/>
    </source>
</evidence>
<feature type="region of interest" description="Disordered" evidence="28">
    <location>
        <begin position="1089"/>
        <end position="1111"/>
    </location>
</feature>
<sequence length="1123" mass="126961">MDMDVIIPFSPDVPCDSNGQRMWWAFLASSMVTFFGGLFIILLWRTLKYLWTVCCHCNTKKKVVLVFALSIGALVIYFIDSSDPIESCQNFYKDFTLQIDMAFNVFFLLYFGLRFIAANDKLWFWLEVNSVVDFFTVPPVFVSVYLNRSWLGLRFLRALRLIQFSEILQFLNILKTSNSIKLVNLCSIFISTWLTAAGFIHLVENSGDPWENFQNSQALSYWECVYLLMVTMSTVGYGDVYAKTTLGRLFMVFFILGGLAMFARYVPEIAALILNRKKYGGSYNSTRGRKHIVVCGHITLESVSNFLKDFLHKDRDDVNVEIVFLHNISPNLELEALFKRHFTQVEFYQGSVLNPHDLARVKIESADACLILANKYCADPDAEDASNIMRVISIKNYHPKIRIITQMLQYHNKAHLLNIPSWNWKEGDDAICLAELKLGFIAQSCLAQGLSTMLANLFSMRSFIKIEEDTWQKYYLEGVANEMYTEYLSSAFVGLSFPTICELCYVKLKLLLIAIEYKSDIRESSTLINPGNHVKMQEGTLGFFIASDAKEVKRALFYCKACHDDITDPKRIKKCGCKRFEEEQYSTLSPKKKQRNGDTRNSPNGSPKMMRHDPLLMPGNEQIENMDMNVKKYDSTGMFHWCQSKDIEKVILTRSEAAMTVLSGHVVVCIFGDAKSALVGLRNLVMPLRASNFHYHELKPIVFVGSLEYLKREWETLHNFPKVSILPGTPLSRADLRAVNINLCDMCVILSANQNNIDDASLQDKECILASLNIKSMQFDDSIGVLQANSQGFTPPGMDRSSPENSPLHGGLVRQASITTGANIPIITELVNDSNVQFLDQDDDDDPDTELYLTQPFACGTAFAVSVLDSLMSATYFNDNILTLIRTLVTGGATPELEGLLAEENALRGGYSTPQTLANRDRCRVAQLALYDGPFADLGDGGCYGDLFCKALKTYNMLCFGIYRLRDAHLNTQSHTSQCTKRYVITNPPYGFELVPSDLIFCLMQFDHNAGQSRASLSHSSHSSHSSSKKSSSIHSLTATNRTNRAKSRDSRDKQNATRMNKMGQEKTWFTDEPENAAYHRNIHIKPMSTSHSSHTANHQVNQNPYKSTNNHIPSIREVEDEC</sequence>
<evidence type="ECO:0000256" key="16">
    <source>
        <dbReference type="ARBA" id="ARBA00023136"/>
    </source>
</evidence>
<feature type="transmembrane region" description="Helical" evidence="29">
    <location>
        <begin position="182"/>
        <end position="203"/>
    </location>
</feature>
<reference evidence="31" key="2">
    <citation type="submission" date="2025-09" db="UniProtKB">
        <authorList>
            <consortium name="Ensembl"/>
        </authorList>
    </citation>
    <scope>IDENTIFICATION</scope>
</reference>
<keyword evidence="7 29" id="KW-0812">Transmembrane</keyword>
<dbReference type="GO" id="GO:0045211">
    <property type="term" value="C:postsynaptic membrane"/>
    <property type="evidence" value="ECO:0007669"/>
    <property type="project" value="TreeGrafter"/>
</dbReference>
<evidence type="ECO:0000256" key="3">
    <source>
        <dbReference type="ARBA" id="ARBA00018044"/>
    </source>
</evidence>
<protein>
    <recommendedName>
        <fullName evidence="3">Calcium-activated potassium channel subunit alpha-1</fullName>
    </recommendedName>
    <alternativeName>
        <fullName evidence="18">BK channel</fullName>
    </alternativeName>
    <alternativeName>
        <fullName evidence="22">BKCA alpha</fullName>
    </alternativeName>
    <alternativeName>
        <fullName evidence="20">Calcium-activated potassium channel, subfamily M subunit alpha-1</fullName>
    </alternativeName>
    <alternativeName>
        <fullName evidence="24">K(VCA)alpha</fullName>
    </alternativeName>
    <alternativeName>
        <fullName evidence="23">KCa1.1</fullName>
    </alternativeName>
    <alternativeName>
        <fullName evidence="25">Maxi K channel</fullName>
    </alternativeName>
    <alternativeName>
        <fullName evidence="19">Slo-alpha</fullName>
    </alternativeName>
    <alternativeName>
        <fullName evidence="21">Slo1</fullName>
    </alternativeName>
    <alternativeName>
        <fullName evidence="26">Slowpoke homolog</fullName>
    </alternativeName>
</protein>
<comment type="similarity">
    <text evidence="2">Belongs to the potassium channel family. Calcium-activated (TC 1.A.1.3) subfamily. KCa1.1/KCNMA1 sub-subfamily.</text>
</comment>
<evidence type="ECO:0000256" key="6">
    <source>
        <dbReference type="ARBA" id="ARBA00022538"/>
    </source>
</evidence>
<evidence type="ECO:0000313" key="31">
    <source>
        <dbReference type="Ensembl" id="ENSOKIP00005033130.1"/>
    </source>
</evidence>
<feature type="compositionally biased region" description="Low complexity" evidence="28">
    <location>
        <begin position="1016"/>
        <end position="1037"/>
    </location>
</feature>
<evidence type="ECO:0000256" key="22">
    <source>
        <dbReference type="ARBA" id="ARBA00030518"/>
    </source>
</evidence>
<evidence type="ECO:0000256" key="18">
    <source>
        <dbReference type="ARBA" id="ARBA00029579"/>
    </source>
</evidence>
<accession>A0A8C7FVI0</accession>
<keyword evidence="11" id="KW-0460">Magnesium</keyword>
<dbReference type="GeneTree" id="ENSGT00940000154935"/>
<dbReference type="FunFam" id="3.40.50.720:FF:000005">
    <property type="entry name" value="calcium-activated potassium channel subunit alpha-1 isoform X6"/>
    <property type="match status" value="1"/>
</dbReference>
<dbReference type="InterPro" id="IPR048735">
    <property type="entry name" value="Slowpoke-like_C"/>
</dbReference>
<dbReference type="GO" id="GO:0046872">
    <property type="term" value="F:metal ion binding"/>
    <property type="evidence" value="ECO:0007669"/>
    <property type="project" value="UniProtKB-KW"/>
</dbReference>
<dbReference type="Proteomes" id="UP000694557">
    <property type="component" value="Unassembled WGS sequence"/>
</dbReference>
<evidence type="ECO:0000256" key="10">
    <source>
        <dbReference type="ARBA" id="ARBA00022837"/>
    </source>
</evidence>
<evidence type="ECO:0000256" key="29">
    <source>
        <dbReference type="SAM" id="Phobius"/>
    </source>
</evidence>
<dbReference type="Gene3D" id="3.40.50.720">
    <property type="entry name" value="NAD(P)-binding Rossmann-like Domain"/>
    <property type="match status" value="2"/>
</dbReference>
<gene>
    <name evidence="31" type="primary">KCNMA1</name>
    <name evidence="31" type="synonym">LOC109899946</name>
</gene>
<dbReference type="PANTHER" id="PTHR10027">
    <property type="entry name" value="CALCIUM-ACTIVATED POTASSIUM CHANNEL ALPHA CHAIN"/>
    <property type="match status" value="1"/>
</dbReference>
<feature type="transmembrane region" description="Helical" evidence="29">
    <location>
        <begin position="63"/>
        <end position="79"/>
    </location>
</feature>
<dbReference type="FunFam" id="3.40.50.720:FF:000098">
    <property type="entry name" value="calcium-activated potassium channel subunit alpha-1 isoform X3"/>
    <property type="match status" value="1"/>
</dbReference>
<evidence type="ECO:0000256" key="14">
    <source>
        <dbReference type="ARBA" id="ARBA00022989"/>
    </source>
</evidence>
<keyword evidence="15" id="KW-0406">Ion transport</keyword>
<keyword evidence="32" id="KW-1185">Reference proteome</keyword>
<evidence type="ECO:0000256" key="25">
    <source>
        <dbReference type="ARBA" id="ARBA00031999"/>
    </source>
</evidence>
<evidence type="ECO:0000256" key="21">
    <source>
        <dbReference type="ARBA" id="ARBA00030326"/>
    </source>
</evidence>
<evidence type="ECO:0000256" key="5">
    <source>
        <dbReference type="ARBA" id="ARBA00022475"/>
    </source>
</evidence>
<keyword evidence="5" id="KW-1003">Cell membrane</keyword>
<evidence type="ECO:0000256" key="8">
    <source>
        <dbReference type="ARBA" id="ARBA00022723"/>
    </source>
</evidence>
<evidence type="ECO:0000256" key="7">
    <source>
        <dbReference type="ARBA" id="ARBA00022692"/>
    </source>
</evidence>
<keyword evidence="14 29" id="KW-1133">Transmembrane helix</keyword>
<dbReference type="FunFam" id="1.10.287.70:FF:000015">
    <property type="entry name" value="Calcium-activated potassium channel subunit alpha-1 isoform X7"/>
    <property type="match status" value="1"/>
</dbReference>
<keyword evidence="12" id="KW-0851">Voltage-gated channel</keyword>
<feature type="region of interest" description="Disordered" evidence="28">
    <location>
        <begin position="1014"/>
        <end position="1071"/>
    </location>
</feature>
<evidence type="ECO:0000256" key="20">
    <source>
        <dbReference type="ARBA" id="ARBA00030288"/>
    </source>
</evidence>
<keyword evidence="6" id="KW-0633">Potassium transport</keyword>
<feature type="transmembrane region" description="Helical" evidence="29">
    <location>
        <begin position="218"/>
        <end position="237"/>
    </location>
</feature>
<dbReference type="Gene3D" id="1.10.287.70">
    <property type="match status" value="1"/>
</dbReference>
<evidence type="ECO:0000256" key="11">
    <source>
        <dbReference type="ARBA" id="ARBA00022842"/>
    </source>
</evidence>
<keyword evidence="13" id="KW-0630">Potassium</keyword>
<name>A0A8C7FVI0_ONCKI</name>
<dbReference type="InterPro" id="IPR003148">
    <property type="entry name" value="RCK_N"/>
</dbReference>
<dbReference type="GO" id="GO:0060072">
    <property type="term" value="F:large conductance calcium-activated potassium channel activity"/>
    <property type="evidence" value="ECO:0007669"/>
    <property type="project" value="TreeGrafter"/>
</dbReference>
<dbReference type="PRINTS" id="PR00169">
    <property type="entry name" value="KCHANNEL"/>
</dbReference>
<evidence type="ECO:0000256" key="2">
    <source>
        <dbReference type="ARBA" id="ARBA00008648"/>
    </source>
</evidence>
<dbReference type="Pfam" id="PF03493">
    <property type="entry name" value="BK_channel_a"/>
    <property type="match status" value="1"/>
</dbReference>
<feature type="domain" description="RCK N-terminal" evidence="30">
    <location>
        <begin position="663"/>
        <end position="807"/>
    </location>
</feature>